<dbReference type="EMBL" id="JH611165">
    <property type="protein sequence ID" value="EJP73373.1"/>
    <property type="molecule type" value="Genomic_DNA"/>
</dbReference>
<gene>
    <name evidence="1" type="ORF">NT02SARS_0047</name>
</gene>
<dbReference type="AlphaFoldDB" id="J5KFG6"/>
<dbReference type="HOGENOM" id="CLU_206631_0_0_6"/>
<proteinExistence type="predicted"/>
<reference evidence="1 2" key="1">
    <citation type="journal article" date="2012" name="ISME J.">
        <title>Genomic insights to SAR86, an abundant and uncultivated marine bacterial lineage.</title>
        <authorList>
            <person name="Dupont C.L."/>
            <person name="Rusch D.B."/>
            <person name="Yooseph S."/>
            <person name="Lombardo M.J."/>
            <person name="Richter R.A."/>
            <person name="Valas R."/>
            <person name="Novotny M."/>
            <person name="Yee-Greenbaum J."/>
            <person name="Selengut J.D."/>
            <person name="Haft D.H."/>
            <person name="Halpern A.L."/>
            <person name="Lasken R.S."/>
            <person name="Nealson K."/>
            <person name="Friedman R."/>
            <person name="Venter J.C."/>
        </authorList>
    </citation>
    <scope>NUCLEOTIDE SEQUENCE [LARGE SCALE GENOMIC DNA]</scope>
</reference>
<organism evidence="1 2">
    <name type="scientific">SAR86 cluster bacterium SAR86B</name>
    <dbReference type="NCBI Taxonomy" id="1123867"/>
    <lineage>
        <taxon>Bacteria</taxon>
        <taxon>Pseudomonadati</taxon>
        <taxon>Pseudomonadota</taxon>
        <taxon>Gammaproteobacteria</taxon>
        <taxon>SAR86 cluster</taxon>
    </lineage>
</organism>
<sequence>MKDDYITDSSVLEEKLDLLIKRFKEQQGIIDSYVQREREWKKDKVIHKQEISKLEKTIIRLEANE</sequence>
<name>J5KFG6_9GAMM</name>
<evidence type="ECO:0000313" key="2">
    <source>
        <dbReference type="Proteomes" id="UP000010116"/>
    </source>
</evidence>
<dbReference type="Proteomes" id="UP000010116">
    <property type="component" value="Unassembled WGS sequence"/>
</dbReference>
<evidence type="ECO:0000313" key="1">
    <source>
        <dbReference type="EMBL" id="EJP73373.1"/>
    </source>
</evidence>
<accession>J5KFG6</accession>
<protein>
    <submittedName>
        <fullName evidence="1">Uncharacterized protein</fullName>
    </submittedName>
</protein>